<dbReference type="PANTHER" id="PTHR43124:SF3">
    <property type="entry name" value="CHLORAMPHENICOL EFFLUX PUMP RV0191"/>
    <property type="match status" value="1"/>
</dbReference>
<evidence type="ECO:0000313" key="8">
    <source>
        <dbReference type="EMBL" id="BAN01044.1"/>
    </source>
</evidence>
<keyword evidence="5 6" id="KW-0472">Membrane</keyword>
<feature type="transmembrane region" description="Helical" evidence="6">
    <location>
        <begin position="297"/>
        <end position="315"/>
    </location>
</feature>
<reference evidence="8 9" key="1">
    <citation type="journal article" date="2013" name="Int. J. Syst. Evol. Microbiol.">
        <title>Ilumatobacter nonamiense sp. nov. and Ilumatobacter coccineum sp. nov., isolated from seashore sand.</title>
        <authorList>
            <person name="Matsumoto A."/>
            <person name="Kasai H."/>
            <person name="Matsuo Y."/>
            <person name="Shizuri Y."/>
            <person name="Ichikawa N."/>
            <person name="Fujita N."/>
            <person name="Omura S."/>
            <person name="Takahashi Y."/>
        </authorList>
    </citation>
    <scope>NUCLEOTIDE SEQUENCE [LARGE SCALE GENOMIC DNA]</scope>
    <source>
        <strain evidence="9">NBRC 103263 / KCTC 29153 / YM16-304</strain>
    </source>
</reference>
<feature type="transmembrane region" description="Helical" evidence="6">
    <location>
        <begin position="62"/>
        <end position="79"/>
    </location>
</feature>
<evidence type="ECO:0000256" key="6">
    <source>
        <dbReference type="SAM" id="Phobius"/>
    </source>
</evidence>
<dbReference type="KEGG" id="aym:YM304_07300"/>
<dbReference type="PROSITE" id="PS50850">
    <property type="entry name" value="MFS"/>
    <property type="match status" value="1"/>
</dbReference>
<evidence type="ECO:0000256" key="5">
    <source>
        <dbReference type="ARBA" id="ARBA00023136"/>
    </source>
</evidence>
<dbReference type="SUPFAM" id="SSF103473">
    <property type="entry name" value="MFS general substrate transporter"/>
    <property type="match status" value="1"/>
</dbReference>
<evidence type="ECO:0000256" key="2">
    <source>
        <dbReference type="ARBA" id="ARBA00022475"/>
    </source>
</evidence>
<feature type="transmembrane region" description="Helical" evidence="6">
    <location>
        <begin position="179"/>
        <end position="198"/>
    </location>
</feature>
<evidence type="ECO:0000256" key="1">
    <source>
        <dbReference type="ARBA" id="ARBA00004651"/>
    </source>
</evidence>
<dbReference type="InterPro" id="IPR050189">
    <property type="entry name" value="MFS_Efflux_Transporters"/>
</dbReference>
<keyword evidence="4 6" id="KW-1133">Transmembrane helix</keyword>
<name>A0A6C7DX49_ILUCY</name>
<dbReference type="Gene3D" id="1.20.1720.10">
    <property type="entry name" value="Multidrug resistance protein D"/>
    <property type="match status" value="1"/>
</dbReference>
<evidence type="ECO:0000256" key="4">
    <source>
        <dbReference type="ARBA" id="ARBA00022989"/>
    </source>
</evidence>
<dbReference type="InterPro" id="IPR036259">
    <property type="entry name" value="MFS_trans_sf"/>
</dbReference>
<dbReference type="OrthoDB" id="9814303at2"/>
<feature type="transmembrane region" description="Helical" evidence="6">
    <location>
        <begin position="120"/>
        <end position="137"/>
    </location>
</feature>
<dbReference type="CDD" id="cd17320">
    <property type="entry name" value="MFS_MdfA_MDR_like"/>
    <property type="match status" value="1"/>
</dbReference>
<feature type="transmembrane region" description="Helical" evidence="6">
    <location>
        <begin position="23"/>
        <end position="42"/>
    </location>
</feature>
<feature type="transmembrane region" description="Helical" evidence="6">
    <location>
        <begin position="265"/>
        <end position="285"/>
    </location>
</feature>
<proteinExistence type="predicted"/>
<keyword evidence="2" id="KW-1003">Cell membrane</keyword>
<protein>
    <submittedName>
        <fullName evidence="8">Putative major facilitator superfamily transporter</fullName>
    </submittedName>
</protein>
<dbReference type="GO" id="GO:0005886">
    <property type="term" value="C:plasma membrane"/>
    <property type="evidence" value="ECO:0007669"/>
    <property type="project" value="UniProtKB-SubCell"/>
</dbReference>
<evidence type="ECO:0000259" key="7">
    <source>
        <dbReference type="PROSITE" id="PS50850"/>
    </source>
</evidence>
<keyword evidence="9" id="KW-1185">Reference proteome</keyword>
<feature type="transmembrane region" description="Helical" evidence="6">
    <location>
        <begin position="91"/>
        <end position="114"/>
    </location>
</feature>
<feature type="transmembrane region" description="Helical" evidence="6">
    <location>
        <begin position="387"/>
        <end position="405"/>
    </location>
</feature>
<dbReference type="EMBL" id="AP012057">
    <property type="protein sequence ID" value="BAN01044.1"/>
    <property type="molecule type" value="Genomic_DNA"/>
</dbReference>
<feature type="transmembrane region" description="Helical" evidence="6">
    <location>
        <begin position="350"/>
        <end position="375"/>
    </location>
</feature>
<feature type="transmembrane region" description="Helical" evidence="6">
    <location>
        <begin position="321"/>
        <end position="338"/>
    </location>
</feature>
<dbReference type="AlphaFoldDB" id="A0A6C7DX49"/>
<dbReference type="GO" id="GO:0022857">
    <property type="term" value="F:transmembrane transporter activity"/>
    <property type="evidence" value="ECO:0007669"/>
    <property type="project" value="InterPro"/>
</dbReference>
<comment type="subcellular location">
    <subcellularLocation>
        <location evidence="1">Cell membrane</location>
        <topology evidence="1">Multi-pass membrane protein</topology>
    </subcellularLocation>
</comment>
<evidence type="ECO:0000256" key="3">
    <source>
        <dbReference type="ARBA" id="ARBA00022692"/>
    </source>
</evidence>
<sequence>MTLSPPVAPSRPAREYRMKPRELLTLLSAIMALMALGIDLMLPAFDDIREAFDLGEGSPETGKVITVFFLGLAFAQVVWGPVADRFGRKPVLYISIGIYLVGAIGSALAPSFTLLLVSRFVWGLGAAGSRVVSTAIIRDRFEGLAMAKAMSQIMAVFMLVPVLAPSVGTGIIAVFPWRFVFWFCAVWGVLIALWSLRLRESLAVEDQRPLSFGESWTGYAEVARTRVTAGYTMASIFLQGVFTTYLASSELIISEVFDREAQFPIIFGLIAVLFAGGALVNGRVVARFGVHGLISKVYFITVGLTIISVIVSVMADGHPSFWIYIPLLGLTLSSFMFLMPNLNTAALDPVGHIAGTASAFGGAARMGGGAVLGTIVSAQVSDSTTPFAIGVAILCTLSWVSVLVVRRRSPGLSL</sequence>
<gene>
    <name evidence="8" type="ORF">YM304_07300</name>
</gene>
<feature type="transmembrane region" description="Helical" evidence="6">
    <location>
        <begin position="149"/>
        <end position="173"/>
    </location>
</feature>
<dbReference type="InterPro" id="IPR020846">
    <property type="entry name" value="MFS_dom"/>
</dbReference>
<dbReference type="InterPro" id="IPR011701">
    <property type="entry name" value="MFS"/>
</dbReference>
<organism evidence="8 9">
    <name type="scientific">Ilumatobacter coccineus (strain NBRC 103263 / KCTC 29153 / YM16-304)</name>
    <dbReference type="NCBI Taxonomy" id="1313172"/>
    <lineage>
        <taxon>Bacteria</taxon>
        <taxon>Bacillati</taxon>
        <taxon>Actinomycetota</taxon>
        <taxon>Acidimicrobiia</taxon>
        <taxon>Acidimicrobiales</taxon>
        <taxon>Ilumatobacteraceae</taxon>
        <taxon>Ilumatobacter</taxon>
    </lineage>
</organism>
<feature type="transmembrane region" description="Helical" evidence="6">
    <location>
        <begin position="234"/>
        <end position="253"/>
    </location>
</feature>
<feature type="domain" description="Major facilitator superfamily (MFS) profile" evidence="7">
    <location>
        <begin position="23"/>
        <end position="410"/>
    </location>
</feature>
<dbReference type="Pfam" id="PF07690">
    <property type="entry name" value="MFS_1"/>
    <property type="match status" value="1"/>
</dbReference>
<keyword evidence="3 6" id="KW-0812">Transmembrane</keyword>
<evidence type="ECO:0000313" key="9">
    <source>
        <dbReference type="Proteomes" id="UP000011863"/>
    </source>
</evidence>
<dbReference type="PANTHER" id="PTHR43124">
    <property type="entry name" value="PURINE EFFLUX PUMP PBUE"/>
    <property type="match status" value="1"/>
</dbReference>
<dbReference type="Proteomes" id="UP000011863">
    <property type="component" value="Chromosome"/>
</dbReference>
<accession>A0A6C7DX49</accession>